<dbReference type="EMBL" id="JAGIBU010000005">
    <property type="protein sequence ID" value="MBS7824924.1"/>
    <property type="molecule type" value="Genomic_DNA"/>
</dbReference>
<accession>A0AB35BXB1</accession>
<dbReference type="RefSeq" id="WP_063455183.1">
    <property type="nucleotide sequence ID" value="NZ_CP115969.1"/>
</dbReference>
<evidence type="ECO:0000256" key="2">
    <source>
        <dbReference type="ARBA" id="ARBA00010248"/>
    </source>
</evidence>
<evidence type="ECO:0000256" key="8">
    <source>
        <dbReference type="ARBA" id="ARBA00023237"/>
    </source>
</evidence>
<dbReference type="PANTHER" id="PTHR12815">
    <property type="entry name" value="SORTING AND ASSEMBLY MACHINERY SAMM50 PROTEIN FAMILY MEMBER"/>
    <property type="match status" value="1"/>
</dbReference>
<comment type="subunit">
    <text evidence="10">Interacts with TamB to form the translocation and assembly module (TAM).</text>
</comment>
<evidence type="ECO:0000259" key="12">
    <source>
        <dbReference type="Pfam" id="PF01103"/>
    </source>
</evidence>
<evidence type="ECO:0000256" key="9">
    <source>
        <dbReference type="ARBA" id="ARBA00033063"/>
    </source>
</evidence>
<keyword evidence="5" id="KW-0812">Transmembrane</keyword>
<protein>
    <recommendedName>
        <fullName evidence="3">Translocation and assembly module subunit TamA</fullName>
    </recommendedName>
    <alternativeName>
        <fullName evidence="9">Autotransporter assembly factor TamA</fullName>
    </alternativeName>
</protein>
<proteinExistence type="inferred from homology"/>
<keyword evidence="4" id="KW-1134">Transmembrane beta strand</keyword>
<dbReference type="Gene3D" id="3.10.20.310">
    <property type="entry name" value="membrane protein fhac"/>
    <property type="match status" value="3"/>
</dbReference>
<dbReference type="InterPro" id="IPR039910">
    <property type="entry name" value="D15-like"/>
</dbReference>
<keyword evidence="7" id="KW-0472">Membrane</keyword>
<dbReference type="AlphaFoldDB" id="A0AB35BXB1"/>
<dbReference type="InterPro" id="IPR000184">
    <property type="entry name" value="Bac_surfAg_D15"/>
</dbReference>
<evidence type="ECO:0000256" key="5">
    <source>
        <dbReference type="ARBA" id="ARBA00022692"/>
    </source>
</evidence>
<name>A0AB35BXB1_9GAMM</name>
<evidence type="ECO:0000256" key="3">
    <source>
        <dbReference type="ARBA" id="ARBA00015419"/>
    </source>
</evidence>
<evidence type="ECO:0000256" key="4">
    <source>
        <dbReference type="ARBA" id="ARBA00022452"/>
    </source>
</evidence>
<gene>
    <name evidence="15" type="ORF">J7561_06865</name>
</gene>
<dbReference type="Gene3D" id="2.40.160.50">
    <property type="entry name" value="membrane protein fhac: a member of the omp85/tpsb transporter family"/>
    <property type="match status" value="1"/>
</dbReference>
<dbReference type="GO" id="GO:0009306">
    <property type="term" value="P:protein secretion"/>
    <property type="evidence" value="ECO:0007669"/>
    <property type="project" value="TreeGrafter"/>
</dbReference>
<keyword evidence="8" id="KW-0998">Cell outer membrane</keyword>
<feature type="domain" description="Bacterial surface antigen (D15)" evidence="12">
    <location>
        <begin position="357"/>
        <end position="580"/>
    </location>
</feature>
<dbReference type="InterPro" id="IPR010827">
    <property type="entry name" value="BamA/TamA_POTRA"/>
</dbReference>
<dbReference type="GO" id="GO:0097347">
    <property type="term" value="C:TAM protein secretion complex"/>
    <property type="evidence" value="ECO:0007669"/>
    <property type="project" value="TreeGrafter"/>
</dbReference>
<evidence type="ECO:0000313" key="15">
    <source>
        <dbReference type="EMBL" id="MBS7824924.1"/>
    </source>
</evidence>
<dbReference type="Proteomes" id="UP000680020">
    <property type="component" value="Unassembled WGS sequence"/>
</dbReference>
<dbReference type="Pfam" id="PF07244">
    <property type="entry name" value="POTRA"/>
    <property type="match status" value="1"/>
</dbReference>
<evidence type="ECO:0000313" key="16">
    <source>
        <dbReference type="Proteomes" id="UP000680020"/>
    </source>
</evidence>
<comment type="subcellular location">
    <subcellularLocation>
        <location evidence="1">Cell outer membrane</location>
    </subcellularLocation>
</comment>
<comment type="caution">
    <text evidence="15">The sequence shown here is derived from an EMBL/GenBank/DDBJ whole genome shotgun (WGS) entry which is preliminary data.</text>
</comment>
<evidence type="ECO:0000259" key="14">
    <source>
        <dbReference type="Pfam" id="PF17243"/>
    </source>
</evidence>
<dbReference type="Pfam" id="PF17243">
    <property type="entry name" value="POTRA_TamA_1"/>
    <property type="match status" value="1"/>
</dbReference>
<evidence type="ECO:0000256" key="6">
    <source>
        <dbReference type="ARBA" id="ARBA00022729"/>
    </source>
</evidence>
<dbReference type="PANTHER" id="PTHR12815:SF47">
    <property type="entry name" value="TRANSLOCATION AND ASSEMBLY MODULE SUBUNIT TAMA"/>
    <property type="match status" value="1"/>
</dbReference>
<keyword evidence="6 11" id="KW-0732">Signal</keyword>
<feature type="signal peptide" evidence="11">
    <location>
        <begin position="1"/>
        <end position="19"/>
    </location>
</feature>
<evidence type="ECO:0000256" key="1">
    <source>
        <dbReference type="ARBA" id="ARBA00004442"/>
    </source>
</evidence>
<dbReference type="InterPro" id="IPR035243">
    <property type="entry name" value="TamA_POTRA_Dom_1"/>
</dbReference>
<sequence>MRVYFPCIAILLTLGLAHADKLTVRIEGLDGHKTALTNVQNALSIYEYQNREAPPALRVEWLNEQAPAEIQQALEPYGFYRPKIKTNLTKEGDTWVATYQINPEDPIKINDLIFELEGEGRRKKIFKTIIQESDLRLGAPLNQVSYEKMKNTLYNRALSMGYFEVDFPVHQIIVNLDTYKSLVHLAMDTGRRYHFGEVTFQSDYFSEDLLRRYVMMNEETEFSDTRTLELQQDLDASDYFEEVVITPTIDHANRSVPLDIKVTPKKRRVFSVGLGYSTDIGARISGLGTWRYLNPMGHKMTVDLLLAQKQRRAVWVYTVPGKRPATSFYDFYVRYDYEDTKYRDYTAFVIGASSTHQKDNLKQVYALDYRNDRFRTPDGVRRHTKMIVPSATFTWQNIENPWFTAWVLKGSVMVRGAAKQIASDVNFIQVKAEGTAVIPIPGFQNDRIILRGQIGHTFVPSEDLYNMPPALLFQTGGDNSVRGYRYNGIGEKGYRNNEIYGGKKLVVASFEYEHRFTKEWAGVTFVDAGDAFNGPKPNWKVGAGVGARWYSQIGVVKFDIAHGFNREFGDTVRFHLNIGAEL</sequence>
<reference evidence="15" key="1">
    <citation type="submission" date="2021-03" db="EMBL/GenBank/DDBJ databases">
        <title>Identification and antibiotic profiling of Wohlfahrtiimonas chitiniclastica, an underestimated human pathogen.</title>
        <authorList>
            <person name="Kopf A."/>
            <person name="Bunk B."/>
            <person name="Coldewey S."/>
            <person name="Gunzer F."/>
            <person name="Riedel T."/>
            <person name="Schroettner P."/>
        </authorList>
    </citation>
    <scope>NUCLEOTIDE SEQUENCE</scope>
    <source>
        <strain evidence="15">DSM 100917</strain>
    </source>
</reference>
<comment type="similarity">
    <text evidence="2">Belongs to the TamA family.</text>
</comment>
<evidence type="ECO:0000256" key="10">
    <source>
        <dbReference type="ARBA" id="ARBA00093548"/>
    </source>
</evidence>
<feature type="chain" id="PRO_5044191838" description="Translocation and assembly module subunit TamA" evidence="11">
    <location>
        <begin position="20"/>
        <end position="582"/>
    </location>
</feature>
<evidence type="ECO:0000256" key="11">
    <source>
        <dbReference type="SAM" id="SignalP"/>
    </source>
</evidence>
<evidence type="ECO:0000256" key="7">
    <source>
        <dbReference type="ARBA" id="ARBA00023136"/>
    </source>
</evidence>
<dbReference type="GO" id="GO:0009279">
    <property type="term" value="C:cell outer membrane"/>
    <property type="evidence" value="ECO:0007669"/>
    <property type="project" value="UniProtKB-SubCell"/>
</dbReference>
<feature type="domain" description="TamA POTRA" evidence="14">
    <location>
        <begin position="24"/>
        <end position="103"/>
    </location>
</feature>
<dbReference type="GeneID" id="58263616"/>
<feature type="domain" description="POTRA" evidence="13">
    <location>
        <begin position="193"/>
        <end position="264"/>
    </location>
</feature>
<organism evidence="15 16">
    <name type="scientific">Wohlfahrtiimonas chitiniclastica</name>
    <dbReference type="NCBI Taxonomy" id="400946"/>
    <lineage>
        <taxon>Bacteria</taxon>
        <taxon>Pseudomonadati</taxon>
        <taxon>Pseudomonadota</taxon>
        <taxon>Gammaproteobacteria</taxon>
        <taxon>Cardiobacteriales</taxon>
        <taxon>Ignatzschineriaceae</taxon>
        <taxon>Wohlfahrtiimonas</taxon>
    </lineage>
</organism>
<dbReference type="Pfam" id="PF01103">
    <property type="entry name" value="Omp85"/>
    <property type="match status" value="1"/>
</dbReference>
<evidence type="ECO:0000259" key="13">
    <source>
        <dbReference type="Pfam" id="PF07244"/>
    </source>
</evidence>